<dbReference type="Proteomes" id="UP000315289">
    <property type="component" value="Unassembled WGS sequence"/>
</dbReference>
<keyword evidence="1" id="KW-0472">Membrane</keyword>
<evidence type="ECO:0000256" key="1">
    <source>
        <dbReference type="SAM" id="Phobius"/>
    </source>
</evidence>
<dbReference type="Gene3D" id="3.40.1000.10">
    <property type="entry name" value="Mog1/PsbP, alpha/beta/alpha sandwich"/>
    <property type="match status" value="1"/>
</dbReference>
<evidence type="ECO:0008006" key="4">
    <source>
        <dbReference type="Google" id="ProtNLM"/>
    </source>
</evidence>
<accession>A0A557STA1</accession>
<reference evidence="2 3" key="1">
    <citation type="journal article" date="2019" name="Front. Microbiol.">
        <title>Ammonia Oxidation by the Arctic Terrestrial Thaumarchaeote Candidatus Nitrosocosmicus arcticus Is Stimulated by Increasing Temperatures.</title>
        <authorList>
            <person name="Alves R.J.E."/>
            <person name="Kerou M."/>
            <person name="Zappe A."/>
            <person name="Bittner R."/>
            <person name="Abby S.S."/>
            <person name="Schmidt H.A."/>
            <person name="Pfeifer K."/>
            <person name="Schleper C."/>
        </authorList>
    </citation>
    <scope>NUCLEOTIDE SEQUENCE [LARGE SCALE GENOMIC DNA]</scope>
    <source>
        <strain evidence="2 3">Kfb</strain>
    </source>
</reference>
<dbReference type="AlphaFoldDB" id="A0A557STA1"/>
<keyword evidence="1" id="KW-1133">Transmembrane helix</keyword>
<dbReference type="EMBL" id="VOAH01000011">
    <property type="protein sequence ID" value="TVP39820.1"/>
    <property type="molecule type" value="Genomic_DNA"/>
</dbReference>
<keyword evidence="1" id="KW-0812">Transmembrane</keyword>
<feature type="transmembrane region" description="Helical" evidence="1">
    <location>
        <begin position="7"/>
        <end position="28"/>
    </location>
</feature>
<evidence type="ECO:0000313" key="2">
    <source>
        <dbReference type="EMBL" id="TVP39820.1"/>
    </source>
</evidence>
<keyword evidence="3" id="KW-1185">Reference proteome</keyword>
<evidence type="ECO:0000313" key="3">
    <source>
        <dbReference type="Proteomes" id="UP000315289"/>
    </source>
</evidence>
<organism evidence="2 3">
    <name type="scientific">Candidatus Nitrosocosmicus arcticus</name>
    <dbReference type="NCBI Taxonomy" id="2035267"/>
    <lineage>
        <taxon>Archaea</taxon>
        <taxon>Nitrososphaerota</taxon>
        <taxon>Nitrososphaeria</taxon>
        <taxon>Nitrososphaerales</taxon>
        <taxon>Nitrososphaeraceae</taxon>
        <taxon>Candidatus Nitrosocosmicus</taxon>
    </lineage>
</organism>
<comment type="caution">
    <text evidence="2">The sequence shown here is derived from an EMBL/GenBank/DDBJ whole genome shotgun (WGS) entry which is preliminary data.</text>
</comment>
<name>A0A557STA1_9ARCH</name>
<gene>
    <name evidence="2" type="ORF">NARC_110031</name>
</gene>
<dbReference type="Pfam" id="PF18933">
    <property type="entry name" value="PsbP_2"/>
    <property type="match status" value="1"/>
</dbReference>
<protein>
    <recommendedName>
        <fullName evidence="4">PsbP C-terminal domain-containing protein</fullName>
    </recommendedName>
</protein>
<proteinExistence type="predicted"/>
<sequence>MMVLHRCLQISIGKILISMVLIAFMFHINQLVNKDLFILGFFHESQSQSMLTYTDNKFYFTINYPANWEKSVKINNEIIFIAPKDKDSVSSPAGLVIKVVPTPGKNISADSASKEIISQIQLEHKDFTKEATDTLAVDGKKAVKVVFTATDSKIQNRKAMQIVFSNYENIYILTYKASLDKYNTFENTANDMIKSFKFLPK</sequence>